<feature type="transmembrane region" description="Helical" evidence="6">
    <location>
        <begin position="35"/>
        <end position="53"/>
    </location>
</feature>
<dbReference type="RefSeq" id="WP_186347533.1">
    <property type="nucleotide sequence ID" value="NZ_BMMR01000002.1"/>
</dbReference>
<dbReference type="Pfam" id="PF04066">
    <property type="entry name" value="MrpF_PhaF"/>
    <property type="match status" value="1"/>
</dbReference>
<evidence type="ECO:0000256" key="6">
    <source>
        <dbReference type="SAM" id="Phobius"/>
    </source>
</evidence>
<evidence type="ECO:0000256" key="4">
    <source>
        <dbReference type="ARBA" id="ARBA00022989"/>
    </source>
</evidence>
<keyword evidence="5 6" id="KW-0472">Membrane</keyword>
<proteinExistence type="predicted"/>
<dbReference type="Proteomes" id="UP000604001">
    <property type="component" value="Unassembled WGS sequence"/>
</dbReference>
<comment type="caution">
    <text evidence="7">The sequence shown here is derived from an EMBL/GenBank/DDBJ whole genome shotgun (WGS) entry which is preliminary data.</text>
</comment>
<comment type="subcellular location">
    <subcellularLocation>
        <location evidence="1">Cell membrane</location>
        <topology evidence="1">Multi-pass membrane protein</topology>
    </subcellularLocation>
</comment>
<evidence type="ECO:0000313" key="7">
    <source>
        <dbReference type="EMBL" id="MBC2962354.1"/>
    </source>
</evidence>
<evidence type="ECO:0000313" key="8">
    <source>
        <dbReference type="Proteomes" id="UP000604001"/>
    </source>
</evidence>
<feature type="transmembrane region" description="Helical" evidence="6">
    <location>
        <begin position="58"/>
        <end position="77"/>
    </location>
</feature>
<evidence type="ECO:0000256" key="1">
    <source>
        <dbReference type="ARBA" id="ARBA00004651"/>
    </source>
</evidence>
<evidence type="ECO:0000256" key="5">
    <source>
        <dbReference type="ARBA" id="ARBA00023136"/>
    </source>
</evidence>
<accession>A0ABR6UD32</accession>
<keyword evidence="4 6" id="KW-1133">Transmembrane helix</keyword>
<sequence>MTALAAIAIAVLVVSSALGTVRIARGPDDATRAVVGDLLFFCAIAIFVVTGVLRETSVLFDVVLLGTLCGILATAAFSRMLTRGAR</sequence>
<evidence type="ECO:0000256" key="2">
    <source>
        <dbReference type="ARBA" id="ARBA00022475"/>
    </source>
</evidence>
<organism evidence="7 8">
    <name type="scientific">Nocardioides deserti</name>
    <dbReference type="NCBI Taxonomy" id="1588644"/>
    <lineage>
        <taxon>Bacteria</taxon>
        <taxon>Bacillati</taxon>
        <taxon>Actinomycetota</taxon>
        <taxon>Actinomycetes</taxon>
        <taxon>Propionibacteriales</taxon>
        <taxon>Nocardioidaceae</taxon>
        <taxon>Nocardioides</taxon>
    </lineage>
</organism>
<reference evidence="7 8" key="1">
    <citation type="submission" date="2020-08" db="EMBL/GenBank/DDBJ databases">
        <title>novel species in genus Nocardioides.</title>
        <authorList>
            <person name="Zhang G."/>
        </authorList>
    </citation>
    <scope>NUCLEOTIDE SEQUENCE [LARGE SCALE GENOMIC DNA]</scope>
    <source>
        <strain evidence="7 8">SC8A-24</strain>
    </source>
</reference>
<keyword evidence="8" id="KW-1185">Reference proteome</keyword>
<protein>
    <submittedName>
        <fullName evidence="7">Transporter</fullName>
    </submittedName>
</protein>
<keyword evidence="3 6" id="KW-0812">Transmembrane</keyword>
<gene>
    <name evidence="7" type="ORF">H7344_18860</name>
</gene>
<evidence type="ECO:0000256" key="3">
    <source>
        <dbReference type="ARBA" id="ARBA00022692"/>
    </source>
</evidence>
<name>A0ABR6UD32_9ACTN</name>
<dbReference type="InterPro" id="IPR007208">
    <property type="entry name" value="MrpF/PhaF-like"/>
</dbReference>
<dbReference type="EMBL" id="JACMYC010000020">
    <property type="protein sequence ID" value="MBC2962354.1"/>
    <property type="molecule type" value="Genomic_DNA"/>
</dbReference>
<keyword evidence="2" id="KW-1003">Cell membrane</keyword>